<evidence type="ECO:0000313" key="2">
    <source>
        <dbReference type="EMBL" id="CAB4038324.1"/>
    </source>
</evidence>
<evidence type="ECO:0000313" key="3">
    <source>
        <dbReference type="Proteomes" id="UP001152795"/>
    </source>
</evidence>
<protein>
    <submittedName>
        <fullName evidence="2">Uncharacterized protein</fullName>
    </submittedName>
</protein>
<dbReference type="OrthoDB" id="1668162at2759"/>
<dbReference type="Gene3D" id="1.20.5.170">
    <property type="match status" value="1"/>
</dbReference>
<reference evidence="2" key="1">
    <citation type="submission" date="2020-04" db="EMBL/GenBank/DDBJ databases">
        <authorList>
            <person name="Alioto T."/>
            <person name="Alioto T."/>
            <person name="Gomez Garrido J."/>
        </authorList>
    </citation>
    <scope>NUCLEOTIDE SEQUENCE</scope>
    <source>
        <strain evidence="2">A484AB</strain>
    </source>
</reference>
<organism evidence="2 3">
    <name type="scientific">Paramuricea clavata</name>
    <name type="common">Red gorgonian</name>
    <name type="synonym">Violescent sea-whip</name>
    <dbReference type="NCBI Taxonomy" id="317549"/>
    <lineage>
        <taxon>Eukaryota</taxon>
        <taxon>Metazoa</taxon>
        <taxon>Cnidaria</taxon>
        <taxon>Anthozoa</taxon>
        <taxon>Octocorallia</taxon>
        <taxon>Malacalcyonacea</taxon>
        <taxon>Plexauridae</taxon>
        <taxon>Paramuricea</taxon>
    </lineage>
</organism>
<accession>A0A7D9JY20</accession>
<evidence type="ECO:0000256" key="1">
    <source>
        <dbReference type="SAM" id="MobiDB-lite"/>
    </source>
</evidence>
<feature type="region of interest" description="Disordered" evidence="1">
    <location>
        <begin position="1"/>
        <end position="107"/>
    </location>
</feature>
<keyword evidence="3" id="KW-1185">Reference proteome</keyword>
<feature type="non-terminal residue" evidence="2">
    <location>
        <position position="1"/>
    </location>
</feature>
<feature type="compositionally biased region" description="Basic and acidic residues" evidence="1">
    <location>
        <begin position="34"/>
        <end position="107"/>
    </location>
</feature>
<proteinExistence type="predicted"/>
<name>A0A7D9JY20_PARCT</name>
<dbReference type="SUPFAM" id="SSF57997">
    <property type="entry name" value="Tropomyosin"/>
    <property type="match status" value="1"/>
</dbReference>
<dbReference type="AlphaFoldDB" id="A0A7D9JY20"/>
<feature type="compositionally biased region" description="Basic and acidic residues" evidence="1">
    <location>
        <begin position="1"/>
        <end position="26"/>
    </location>
</feature>
<dbReference type="EMBL" id="CACRXK020024074">
    <property type="protein sequence ID" value="CAB4038324.1"/>
    <property type="molecule type" value="Genomic_DNA"/>
</dbReference>
<gene>
    <name evidence="2" type="ORF">PACLA_8A031088</name>
</gene>
<sequence length="210" mass="23189">DKVPDAEDKVPDAEDKFPDAEDKVPDAEDQVPDAEDKVPHAEDKVADAEDKVPDAEDKVPDAEDKVPDADDKVSDAEDKVPDAEDKVPRAEDKVPRAEDKVPHADDKDLGMSSVCAVSDEPKIEDIKSGKFHLIFGSAENVLDKCPVDALKYSSCHLRNRLVAFVIDESHVIETWTGERKIQIQNAHFIFMDVPHNLSDHSGPLSDIFCV</sequence>
<comment type="caution">
    <text evidence="2">The sequence shown here is derived from an EMBL/GenBank/DDBJ whole genome shotgun (WGS) entry which is preliminary data.</text>
</comment>
<dbReference type="Proteomes" id="UP001152795">
    <property type="component" value="Unassembled WGS sequence"/>
</dbReference>